<dbReference type="PANTHER" id="PTHR43646:SF2">
    <property type="entry name" value="GLYCOSYLTRANSFERASE 2-LIKE DOMAIN-CONTAINING PROTEIN"/>
    <property type="match status" value="1"/>
</dbReference>
<dbReference type="AlphaFoldDB" id="A0A0A2B3P2"/>
<evidence type="ECO:0000313" key="11">
    <source>
        <dbReference type="EMBL" id="KGG07415.1"/>
    </source>
</evidence>
<keyword evidence="2" id="KW-1003">Cell membrane</keyword>
<evidence type="ECO:0000313" key="12">
    <source>
        <dbReference type="Proteomes" id="UP000030481"/>
    </source>
</evidence>
<dbReference type="GO" id="GO:0016757">
    <property type="term" value="F:glycosyltransferase activity"/>
    <property type="evidence" value="ECO:0007669"/>
    <property type="project" value="UniProtKB-KW"/>
</dbReference>
<evidence type="ECO:0000256" key="7">
    <source>
        <dbReference type="ARBA" id="ARBA00037904"/>
    </source>
</evidence>
<dbReference type="InterPro" id="IPR026461">
    <property type="entry name" value="Trfase_2_rSAM/seldom_assoc"/>
</dbReference>
<reference evidence="12" key="1">
    <citation type="journal article" date="2014" name="Sci. Data">
        <title>Genomes of diverse isolates of the marine cyanobacterium Prochlorococcus.</title>
        <authorList>
            <person name="Biller S."/>
            <person name="Berube P."/>
            <person name="Thompson J."/>
            <person name="Kelly L."/>
            <person name="Roggensack S."/>
            <person name="Awad L."/>
            <person name="Roache-Johnson K."/>
            <person name="Ding H."/>
            <person name="Giovannoni S.J."/>
            <person name="Moore L.R."/>
            <person name="Chisholm S.W."/>
        </authorList>
    </citation>
    <scope>NUCLEOTIDE SEQUENCE [LARGE SCALE GENOMIC DNA]</scope>
</reference>
<evidence type="ECO:0000256" key="2">
    <source>
        <dbReference type="ARBA" id="ARBA00022475"/>
    </source>
</evidence>
<keyword evidence="3 11" id="KW-0328">Glycosyltransferase</keyword>
<dbReference type="RefSeq" id="WP_032517744.1">
    <property type="nucleotide sequence ID" value="NZ_JNAR01000016.1"/>
</dbReference>
<organism evidence="11 12">
    <name type="scientific">Prochlorococcus marinus str. MIT 9401</name>
    <dbReference type="NCBI Taxonomy" id="167551"/>
    <lineage>
        <taxon>Bacteria</taxon>
        <taxon>Bacillati</taxon>
        <taxon>Cyanobacteriota</taxon>
        <taxon>Cyanophyceae</taxon>
        <taxon>Synechococcales</taxon>
        <taxon>Prochlorococcaceae</taxon>
        <taxon>Prochlorococcus</taxon>
    </lineage>
</organism>
<evidence type="ECO:0000256" key="5">
    <source>
        <dbReference type="ARBA" id="ARBA00023136"/>
    </source>
</evidence>
<dbReference type="InterPro" id="IPR029044">
    <property type="entry name" value="Nucleotide-diphossugar_trans"/>
</dbReference>
<dbReference type="Gene3D" id="3.90.550.10">
    <property type="entry name" value="Spore Coat Polysaccharide Biosynthesis Protein SpsA, Chain A"/>
    <property type="match status" value="1"/>
</dbReference>
<evidence type="ECO:0000256" key="3">
    <source>
        <dbReference type="ARBA" id="ARBA00022676"/>
    </source>
</evidence>
<gene>
    <name evidence="11" type="ORF">EV01_1753</name>
</gene>
<dbReference type="Proteomes" id="UP000030481">
    <property type="component" value="Unassembled WGS sequence"/>
</dbReference>
<dbReference type="SUPFAM" id="SSF53448">
    <property type="entry name" value="Nucleotide-diphospho-sugar transferases"/>
    <property type="match status" value="1"/>
</dbReference>
<evidence type="ECO:0000256" key="8">
    <source>
        <dbReference type="ARBA" id="ARBA00038120"/>
    </source>
</evidence>
<evidence type="ECO:0000256" key="9">
    <source>
        <dbReference type="ARBA" id="ARBA00040345"/>
    </source>
</evidence>
<evidence type="ECO:0000256" key="1">
    <source>
        <dbReference type="ARBA" id="ARBA00004236"/>
    </source>
</evidence>
<dbReference type="PANTHER" id="PTHR43646">
    <property type="entry name" value="GLYCOSYLTRANSFERASE"/>
    <property type="match status" value="1"/>
</dbReference>
<keyword evidence="5" id="KW-0472">Membrane</keyword>
<dbReference type="Pfam" id="PF00535">
    <property type="entry name" value="Glycos_transf_2"/>
    <property type="match status" value="1"/>
</dbReference>
<sequence length="227" mass="27019">MSKISIIIPTINEANNLPLLLSDLSTIHKEGEIIIIDCGSEDKTIDIANIYGAKVCISNERNRGLQLDIGAKKSKGEWLIFLHADTRLTHDWFRKTSPFLKRNKSNVYYFKFKINHKKIIYRLLEVLVNFRSKYFKQPYGDQGLIIHRSVYLKNNGFRSIPLMEDVDFLRRLNNKKDLKQLNSPIFISSRKWERTNIFLQALKNWHFRRRWLKGESLKSIYYDYYKK</sequence>
<accession>A0A0A2B3P2</accession>
<evidence type="ECO:0000256" key="4">
    <source>
        <dbReference type="ARBA" id="ARBA00022679"/>
    </source>
</evidence>
<protein>
    <recommendedName>
        <fullName evidence="9">4,4'-diaponeurosporenoate glycosyltransferase</fullName>
    </recommendedName>
</protein>
<dbReference type="CDD" id="cd02522">
    <property type="entry name" value="GT_2_like_a"/>
    <property type="match status" value="1"/>
</dbReference>
<comment type="similarity">
    <text evidence="8">Belongs to the glycosyltransferase 2 family. CrtQ subfamily.</text>
</comment>
<evidence type="ECO:0000256" key="6">
    <source>
        <dbReference type="ARBA" id="ARBA00037281"/>
    </source>
</evidence>
<feature type="domain" description="Glycosyltransferase 2-like" evidence="10">
    <location>
        <begin position="5"/>
        <end position="144"/>
    </location>
</feature>
<keyword evidence="4 11" id="KW-0808">Transferase</keyword>
<dbReference type="NCBIfam" id="TIGR04283">
    <property type="entry name" value="glyco_like_mftF"/>
    <property type="match status" value="1"/>
</dbReference>
<dbReference type="InterPro" id="IPR001173">
    <property type="entry name" value="Glyco_trans_2-like"/>
</dbReference>
<name>A0A0A2B3P2_PROMR</name>
<dbReference type="EMBL" id="JNAR01000016">
    <property type="protein sequence ID" value="KGG07415.1"/>
    <property type="molecule type" value="Genomic_DNA"/>
</dbReference>
<evidence type="ECO:0000259" key="10">
    <source>
        <dbReference type="Pfam" id="PF00535"/>
    </source>
</evidence>
<comment type="subcellular location">
    <subcellularLocation>
        <location evidence="1">Cell membrane</location>
    </subcellularLocation>
</comment>
<comment type="caution">
    <text evidence="11">The sequence shown here is derived from an EMBL/GenBank/DDBJ whole genome shotgun (WGS) entry which is preliminary data.</text>
</comment>
<comment type="pathway">
    <text evidence="7">Carotenoid biosynthesis; staphyloxanthin biosynthesis; staphyloxanthin from farnesyl diphosphate: step 4/5.</text>
</comment>
<dbReference type="GO" id="GO:0005886">
    <property type="term" value="C:plasma membrane"/>
    <property type="evidence" value="ECO:0007669"/>
    <property type="project" value="UniProtKB-SubCell"/>
</dbReference>
<comment type="function">
    <text evidence="6">Catalyzes the glycosylation of 4,4'-diaponeurosporenoate, i.e. the esterification of glucose at the C1'' position with the carboxyl group of 4,4'-diaponeurosporenic acid, to form glycosyl-4,4'-diaponeurosporenoate. This is a step in the biosynthesis of staphyloxanthin, an orange pigment present in most staphylococci strains.</text>
</comment>
<proteinExistence type="inferred from homology"/>